<dbReference type="Proteomes" id="UP000250266">
    <property type="component" value="Unassembled WGS sequence"/>
</dbReference>
<evidence type="ECO:0000256" key="2">
    <source>
        <dbReference type="ARBA" id="ARBA00022448"/>
    </source>
</evidence>
<keyword evidence="9" id="KW-1185">Reference proteome</keyword>
<feature type="domain" description="Major facilitator superfamily (MFS) profile" evidence="7">
    <location>
        <begin position="43"/>
        <end position="237"/>
    </location>
</feature>
<evidence type="ECO:0000256" key="5">
    <source>
        <dbReference type="ARBA" id="ARBA00023136"/>
    </source>
</evidence>
<keyword evidence="2" id="KW-0813">Transport</keyword>
<accession>A0A8E2EA94</accession>
<name>A0A8E2EA94_9PEZI</name>
<proteinExistence type="predicted"/>
<evidence type="ECO:0000256" key="4">
    <source>
        <dbReference type="ARBA" id="ARBA00022989"/>
    </source>
</evidence>
<reference evidence="8 9" key="1">
    <citation type="journal article" date="2016" name="Nat. Commun.">
        <title>Ectomycorrhizal ecology is imprinted in the genome of the dominant symbiotic fungus Cenococcum geophilum.</title>
        <authorList>
            <consortium name="DOE Joint Genome Institute"/>
            <person name="Peter M."/>
            <person name="Kohler A."/>
            <person name="Ohm R.A."/>
            <person name="Kuo A."/>
            <person name="Krutzmann J."/>
            <person name="Morin E."/>
            <person name="Arend M."/>
            <person name="Barry K.W."/>
            <person name="Binder M."/>
            <person name="Choi C."/>
            <person name="Clum A."/>
            <person name="Copeland A."/>
            <person name="Grisel N."/>
            <person name="Haridas S."/>
            <person name="Kipfer T."/>
            <person name="LaButti K."/>
            <person name="Lindquist E."/>
            <person name="Lipzen A."/>
            <person name="Maire R."/>
            <person name="Meier B."/>
            <person name="Mihaltcheva S."/>
            <person name="Molinier V."/>
            <person name="Murat C."/>
            <person name="Poggeler S."/>
            <person name="Quandt C.A."/>
            <person name="Sperisen C."/>
            <person name="Tritt A."/>
            <person name="Tisserant E."/>
            <person name="Crous P.W."/>
            <person name="Henrissat B."/>
            <person name="Nehls U."/>
            <person name="Egli S."/>
            <person name="Spatafora J.W."/>
            <person name="Grigoriev I.V."/>
            <person name="Martin F.M."/>
        </authorList>
    </citation>
    <scope>NUCLEOTIDE SEQUENCE [LARGE SCALE GENOMIC DNA]</scope>
    <source>
        <strain evidence="8 9">CBS 459.81</strain>
    </source>
</reference>
<keyword evidence="5 6" id="KW-0472">Membrane</keyword>
<dbReference type="PROSITE" id="PS50850">
    <property type="entry name" value="MFS"/>
    <property type="match status" value="1"/>
</dbReference>
<dbReference type="InterPro" id="IPR020846">
    <property type="entry name" value="MFS_dom"/>
</dbReference>
<feature type="transmembrane region" description="Helical" evidence="6">
    <location>
        <begin position="175"/>
        <end position="198"/>
    </location>
</feature>
<dbReference type="EMBL" id="KV744972">
    <property type="protein sequence ID" value="OCK80138.1"/>
    <property type="molecule type" value="Genomic_DNA"/>
</dbReference>
<dbReference type="GO" id="GO:0016020">
    <property type="term" value="C:membrane"/>
    <property type="evidence" value="ECO:0007669"/>
    <property type="project" value="UniProtKB-SubCell"/>
</dbReference>
<dbReference type="OrthoDB" id="5086884at2759"/>
<dbReference type="SUPFAM" id="SSF103473">
    <property type="entry name" value="MFS general substrate transporter"/>
    <property type="match status" value="1"/>
</dbReference>
<dbReference type="Gene3D" id="1.20.1250.20">
    <property type="entry name" value="MFS general substrate transporter like domains"/>
    <property type="match status" value="1"/>
</dbReference>
<dbReference type="InterPro" id="IPR050930">
    <property type="entry name" value="MFS_Vesicular_Transporter"/>
</dbReference>
<evidence type="ECO:0000256" key="3">
    <source>
        <dbReference type="ARBA" id="ARBA00022692"/>
    </source>
</evidence>
<dbReference type="AlphaFoldDB" id="A0A8E2EA94"/>
<evidence type="ECO:0000259" key="7">
    <source>
        <dbReference type="PROSITE" id="PS50850"/>
    </source>
</evidence>
<dbReference type="GO" id="GO:0022857">
    <property type="term" value="F:transmembrane transporter activity"/>
    <property type="evidence" value="ECO:0007669"/>
    <property type="project" value="InterPro"/>
</dbReference>
<keyword evidence="3 6" id="KW-0812">Transmembrane</keyword>
<comment type="subcellular location">
    <subcellularLocation>
        <location evidence="1">Membrane</location>
        <topology evidence="1">Multi-pass membrane protein</topology>
    </subcellularLocation>
</comment>
<sequence>MSGRESLNFDSSSWWRLKNNVSMSSSSDKRPVGLCWRSNTYFIVVTVGVGIFTDLFLYGLIVPILPFMLEERVHTPKSEIQSQVSALLAVFAAASMVASPVAGMLADKLSSSRQLPFLLGLVILLLATILLAVGQSVAALATARLLQGASSGIVWTVGLALLVETVGPENLGKTIGSIFSVISVATLFAPPLGGILYAKTGYPGVFGLGLAFIILDFFLRLLVIEKNIAATYLRPSL</sequence>
<keyword evidence="4 6" id="KW-1133">Transmembrane helix</keyword>
<protein>
    <submittedName>
        <fullName evidence="8">MFS general substrate transporter</fullName>
    </submittedName>
</protein>
<evidence type="ECO:0000256" key="6">
    <source>
        <dbReference type="SAM" id="Phobius"/>
    </source>
</evidence>
<feature type="transmembrane region" description="Helical" evidence="6">
    <location>
        <begin position="40"/>
        <end position="65"/>
    </location>
</feature>
<feature type="transmembrane region" description="Helical" evidence="6">
    <location>
        <begin position="117"/>
        <end position="139"/>
    </location>
</feature>
<feature type="transmembrane region" description="Helical" evidence="6">
    <location>
        <begin position="204"/>
        <end position="224"/>
    </location>
</feature>
<gene>
    <name evidence="8" type="ORF">K432DRAFT_353523</name>
</gene>
<feature type="non-terminal residue" evidence="8">
    <location>
        <position position="1"/>
    </location>
</feature>
<evidence type="ECO:0000256" key="1">
    <source>
        <dbReference type="ARBA" id="ARBA00004141"/>
    </source>
</evidence>
<evidence type="ECO:0000313" key="9">
    <source>
        <dbReference type="Proteomes" id="UP000250266"/>
    </source>
</evidence>
<organism evidence="8 9">
    <name type="scientific">Lepidopterella palustris CBS 459.81</name>
    <dbReference type="NCBI Taxonomy" id="1314670"/>
    <lineage>
        <taxon>Eukaryota</taxon>
        <taxon>Fungi</taxon>
        <taxon>Dikarya</taxon>
        <taxon>Ascomycota</taxon>
        <taxon>Pezizomycotina</taxon>
        <taxon>Dothideomycetes</taxon>
        <taxon>Pleosporomycetidae</taxon>
        <taxon>Mytilinidiales</taxon>
        <taxon>Argynnaceae</taxon>
        <taxon>Lepidopterella</taxon>
    </lineage>
</organism>
<feature type="transmembrane region" description="Helical" evidence="6">
    <location>
        <begin position="145"/>
        <end position="163"/>
    </location>
</feature>
<dbReference type="InterPro" id="IPR036259">
    <property type="entry name" value="MFS_trans_sf"/>
</dbReference>
<dbReference type="Pfam" id="PF07690">
    <property type="entry name" value="MFS_1"/>
    <property type="match status" value="1"/>
</dbReference>
<dbReference type="InterPro" id="IPR011701">
    <property type="entry name" value="MFS"/>
</dbReference>
<feature type="transmembrane region" description="Helical" evidence="6">
    <location>
        <begin position="85"/>
        <end position="105"/>
    </location>
</feature>
<evidence type="ECO:0000313" key="8">
    <source>
        <dbReference type="EMBL" id="OCK80138.1"/>
    </source>
</evidence>
<dbReference type="PANTHER" id="PTHR23506:SF37">
    <property type="entry name" value="MAJOR FACILITATOR SUPERFAMILY (MFS) PROFILE DOMAIN-CONTAINING PROTEIN"/>
    <property type="match status" value="1"/>
</dbReference>
<dbReference type="PANTHER" id="PTHR23506">
    <property type="entry name" value="GH10249P"/>
    <property type="match status" value="1"/>
</dbReference>